<evidence type="ECO:0000256" key="3">
    <source>
        <dbReference type="ARBA" id="ARBA00023015"/>
    </source>
</evidence>
<dbReference type="EMBL" id="JAYKXH010000014">
    <property type="protein sequence ID" value="KAK7146449.1"/>
    <property type="molecule type" value="Genomic_DNA"/>
</dbReference>
<dbReference type="FunFam" id="4.10.280.10:FF:000009">
    <property type="entry name" value="Transcription factor HES-1"/>
    <property type="match status" value="1"/>
</dbReference>
<protein>
    <recommendedName>
        <fullName evidence="7">BHLH domain-containing protein</fullName>
    </recommendedName>
</protein>
<keyword evidence="5" id="KW-0804">Transcription</keyword>
<dbReference type="CDD" id="cd11463">
    <property type="entry name" value="bHLH-O_HES2"/>
    <property type="match status" value="1"/>
</dbReference>
<accession>A0AAN9H1E5</accession>
<dbReference type="Pfam" id="PF00010">
    <property type="entry name" value="HLH"/>
    <property type="match status" value="1"/>
</dbReference>
<dbReference type="InterPro" id="IPR036638">
    <property type="entry name" value="HLH_DNA-bd_sf"/>
</dbReference>
<dbReference type="InterPro" id="IPR011598">
    <property type="entry name" value="bHLH_dom"/>
</dbReference>
<dbReference type="InterPro" id="IPR050370">
    <property type="entry name" value="HES_HEY"/>
</dbReference>
<evidence type="ECO:0000313" key="8">
    <source>
        <dbReference type="EMBL" id="KAK7146449.1"/>
    </source>
</evidence>
<reference evidence="8 9" key="1">
    <citation type="submission" date="2024-02" db="EMBL/GenBank/DDBJ databases">
        <title>Chromosome-level genome assembly of the Eurasian Minnow (Phoxinus phoxinus).</title>
        <authorList>
            <person name="Oriowo T.O."/>
            <person name="Martin S."/>
            <person name="Stange M."/>
            <person name="Chrysostomakis Y."/>
            <person name="Brown T."/>
            <person name="Winkler S."/>
            <person name="Kukowka S."/>
            <person name="Myers E.W."/>
            <person name="Bohne A."/>
        </authorList>
    </citation>
    <scope>NUCLEOTIDE SEQUENCE [LARGE SCALE GENOMIC DNA]</scope>
    <source>
        <strain evidence="8">ZFMK-TIS-60720</strain>
        <tissue evidence="8">Whole Organism</tissue>
    </source>
</reference>
<keyword evidence="3" id="KW-0805">Transcription regulation</keyword>
<comment type="caution">
    <text evidence="8">The sequence shown here is derived from an EMBL/GenBank/DDBJ whole genome shotgun (WGS) entry which is preliminary data.</text>
</comment>
<keyword evidence="2" id="KW-0678">Repressor</keyword>
<dbReference type="GO" id="GO:0005634">
    <property type="term" value="C:nucleus"/>
    <property type="evidence" value="ECO:0007669"/>
    <property type="project" value="UniProtKB-SubCell"/>
</dbReference>
<evidence type="ECO:0000256" key="5">
    <source>
        <dbReference type="ARBA" id="ARBA00023163"/>
    </source>
</evidence>
<proteinExistence type="predicted"/>
<feature type="domain" description="BHLH" evidence="7">
    <location>
        <begin position="29"/>
        <end position="86"/>
    </location>
</feature>
<dbReference type="PANTHER" id="PTHR10985">
    <property type="entry name" value="BASIC HELIX-LOOP-HELIX TRANSCRIPTION FACTOR, HES-RELATED"/>
    <property type="match status" value="1"/>
</dbReference>
<dbReference type="AlphaFoldDB" id="A0AAN9H1E5"/>
<comment type="subcellular location">
    <subcellularLocation>
        <location evidence="1">Nucleus</location>
    </subcellularLocation>
</comment>
<evidence type="ECO:0000256" key="4">
    <source>
        <dbReference type="ARBA" id="ARBA00023125"/>
    </source>
</evidence>
<evidence type="ECO:0000256" key="6">
    <source>
        <dbReference type="ARBA" id="ARBA00023242"/>
    </source>
</evidence>
<name>A0AAN9H1E5_9TELE</name>
<organism evidence="8 9">
    <name type="scientific">Phoxinus phoxinus</name>
    <name type="common">Eurasian minnow</name>
    <dbReference type="NCBI Taxonomy" id="58324"/>
    <lineage>
        <taxon>Eukaryota</taxon>
        <taxon>Metazoa</taxon>
        <taxon>Chordata</taxon>
        <taxon>Craniata</taxon>
        <taxon>Vertebrata</taxon>
        <taxon>Euteleostomi</taxon>
        <taxon>Actinopterygii</taxon>
        <taxon>Neopterygii</taxon>
        <taxon>Teleostei</taxon>
        <taxon>Ostariophysi</taxon>
        <taxon>Cypriniformes</taxon>
        <taxon>Leuciscidae</taxon>
        <taxon>Phoxininae</taxon>
        <taxon>Phoxinus</taxon>
    </lineage>
</organism>
<evidence type="ECO:0000259" key="7">
    <source>
        <dbReference type="PROSITE" id="PS50888"/>
    </source>
</evidence>
<dbReference type="PROSITE" id="PS50888">
    <property type="entry name" value="BHLH"/>
    <property type="match status" value="1"/>
</dbReference>
<evidence type="ECO:0000256" key="2">
    <source>
        <dbReference type="ARBA" id="ARBA00022491"/>
    </source>
</evidence>
<dbReference type="SUPFAM" id="SSF47459">
    <property type="entry name" value="HLH, helix-loop-helix DNA-binding domain"/>
    <property type="match status" value="1"/>
</dbReference>
<dbReference type="GO" id="GO:0003677">
    <property type="term" value="F:DNA binding"/>
    <property type="evidence" value="ECO:0007669"/>
    <property type="project" value="UniProtKB-KW"/>
</dbReference>
<evidence type="ECO:0000256" key="1">
    <source>
        <dbReference type="ARBA" id="ARBA00004123"/>
    </source>
</evidence>
<dbReference type="GO" id="GO:0046983">
    <property type="term" value="F:protein dimerization activity"/>
    <property type="evidence" value="ECO:0007669"/>
    <property type="project" value="InterPro"/>
</dbReference>
<dbReference type="Gene3D" id="4.10.280.10">
    <property type="entry name" value="Helix-loop-helix DNA-binding domain"/>
    <property type="match status" value="1"/>
</dbReference>
<evidence type="ECO:0000313" key="9">
    <source>
        <dbReference type="Proteomes" id="UP001364617"/>
    </source>
</evidence>
<keyword evidence="9" id="KW-1185">Reference proteome</keyword>
<dbReference type="SMART" id="SM00353">
    <property type="entry name" value="HLH"/>
    <property type="match status" value="1"/>
</dbReference>
<gene>
    <name evidence="8" type="ORF">R3I93_014025</name>
</gene>
<keyword evidence="4" id="KW-0238">DNA-binding</keyword>
<dbReference type="Proteomes" id="UP001364617">
    <property type="component" value="Unassembled WGS sequence"/>
</dbReference>
<keyword evidence="6" id="KW-0539">Nucleus</keyword>
<sequence length="197" mass="22117">MTPNIITEAHSHSIGTRMTVAQRKEAHELRKTLKPLMEKRRRARINESLNHLKTLILPLVGKDASRYSKLEKADILEMTVRFLKELPSSSAKGQTDSYKEGYKACLQRISVMLPQSNLGTETSQRVNEFIQHSMVSAASSCENCCGQNSRMISQMHQRLVSLRNNSSTMENHSISNASAPGQAQPAPLAAVDMWRPW</sequence>